<organism evidence="2 3">
    <name type="scientific">Azomonas macrocytogenes</name>
    <name type="common">Azotobacter macrocytogenes</name>
    <dbReference type="NCBI Taxonomy" id="69962"/>
    <lineage>
        <taxon>Bacteria</taxon>
        <taxon>Pseudomonadati</taxon>
        <taxon>Pseudomonadota</taxon>
        <taxon>Gammaproteobacteria</taxon>
        <taxon>Pseudomonadales</taxon>
        <taxon>Pseudomonadaceae</taxon>
        <taxon>Azomonas</taxon>
    </lineage>
</organism>
<evidence type="ECO:0000313" key="3">
    <source>
        <dbReference type="Proteomes" id="UP000549250"/>
    </source>
</evidence>
<protein>
    <submittedName>
        <fullName evidence="2">Uncharacterized protein</fullName>
    </submittedName>
</protein>
<feature type="region of interest" description="Disordered" evidence="1">
    <location>
        <begin position="1"/>
        <end position="42"/>
    </location>
</feature>
<dbReference type="AlphaFoldDB" id="A0A839SY80"/>
<feature type="compositionally biased region" description="Low complexity" evidence="1">
    <location>
        <begin position="12"/>
        <end position="26"/>
    </location>
</feature>
<name>A0A839SY80_AZOMA</name>
<evidence type="ECO:0000313" key="2">
    <source>
        <dbReference type="EMBL" id="MBB3102307.1"/>
    </source>
</evidence>
<feature type="compositionally biased region" description="Basic and acidic residues" evidence="1">
    <location>
        <begin position="33"/>
        <end position="42"/>
    </location>
</feature>
<dbReference type="Proteomes" id="UP000549250">
    <property type="component" value="Unassembled WGS sequence"/>
</dbReference>
<sequence>MQQSRADESDGEGAQAPGGAIPAAPGVVEGDEGAERAVADGT</sequence>
<accession>A0A839SY80</accession>
<proteinExistence type="predicted"/>
<keyword evidence="3" id="KW-1185">Reference proteome</keyword>
<evidence type="ECO:0000256" key="1">
    <source>
        <dbReference type="SAM" id="MobiDB-lite"/>
    </source>
</evidence>
<gene>
    <name evidence="2" type="ORF">FHR87_000680</name>
</gene>
<dbReference type="EMBL" id="JACHXI010000002">
    <property type="protein sequence ID" value="MBB3102307.1"/>
    <property type="molecule type" value="Genomic_DNA"/>
</dbReference>
<reference evidence="2 3" key="1">
    <citation type="submission" date="2020-08" db="EMBL/GenBank/DDBJ databases">
        <title>Genomic Encyclopedia of Type Strains, Phase III (KMG-III): the genomes of soil and plant-associated and newly described type strains.</title>
        <authorList>
            <person name="Whitman W."/>
        </authorList>
    </citation>
    <scope>NUCLEOTIDE SEQUENCE [LARGE SCALE GENOMIC DNA]</scope>
    <source>
        <strain evidence="2 3">CECT 4462</strain>
    </source>
</reference>
<comment type="caution">
    <text evidence="2">The sequence shown here is derived from an EMBL/GenBank/DDBJ whole genome shotgun (WGS) entry which is preliminary data.</text>
</comment>